<feature type="transmembrane region" description="Helical" evidence="1">
    <location>
        <begin position="34"/>
        <end position="51"/>
    </location>
</feature>
<dbReference type="Proteomes" id="UP000231791">
    <property type="component" value="Chromosome"/>
</dbReference>
<evidence type="ECO:0000313" key="2">
    <source>
        <dbReference type="EMBL" id="ATZ22241.1"/>
    </source>
</evidence>
<dbReference type="KEGG" id="slx:SLAV_01560"/>
<gene>
    <name evidence="2" type="ORF">SLAV_01560</name>
</gene>
<accession>A0A2K8P672</accession>
<keyword evidence="3" id="KW-1185">Reference proteome</keyword>
<dbReference type="EMBL" id="CP024985">
    <property type="protein sequence ID" value="ATZ22241.1"/>
    <property type="molecule type" value="Genomic_DNA"/>
</dbReference>
<name>A0A2K8P672_STRLA</name>
<evidence type="ECO:0000313" key="3">
    <source>
        <dbReference type="Proteomes" id="UP000231791"/>
    </source>
</evidence>
<reference evidence="2 3" key="1">
    <citation type="submission" date="2017-11" db="EMBL/GenBank/DDBJ databases">
        <title>Complete genome sequence of Streptomyces lavendulae subsp. lavendulae CCM 3239 (formerly 'Streptomyces aureofaciens CCM 3239'), the producer of the angucycline-type antibiotic auricin.</title>
        <authorList>
            <person name="Busche T."/>
            <person name="Novakova R."/>
            <person name="Al'Dilaimi A."/>
            <person name="Homerova D."/>
            <person name="Feckova L."/>
            <person name="Rezuchova B."/>
            <person name="Mingyar E."/>
            <person name="Csolleiova D."/>
            <person name="Bekeova C."/>
            <person name="Winkler A."/>
            <person name="Sevcikova B."/>
            <person name="Kalinowski J."/>
            <person name="Kormanec J."/>
            <person name="Ruckert C."/>
        </authorList>
    </citation>
    <scope>NUCLEOTIDE SEQUENCE [LARGE SCALE GENOMIC DNA]</scope>
    <source>
        <strain evidence="2 3">CCM 3239</strain>
    </source>
</reference>
<proteinExistence type="predicted"/>
<feature type="transmembrane region" description="Helical" evidence="1">
    <location>
        <begin position="6"/>
        <end position="22"/>
    </location>
</feature>
<evidence type="ECO:0000256" key="1">
    <source>
        <dbReference type="SAM" id="Phobius"/>
    </source>
</evidence>
<organism evidence="2 3">
    <name type="scientific">Streptomyces lavendulae subsp. lavendulae</name>
    <dbReference type="NCBI Taxonomy" id="58340"/>
    <lineage>
        <taxon>Bacteria</taxon>
        <taxon>Bacillati</taxon>
        <taxon>Actinomycetota</taxon>
        <taxon>Actinomycetes</taxon>
        <taxon>Kitasatosporales</taxon>
        <taxon>Streptomycetaceae</taxon>
        <taxon>Streptomyces</taxon>
    </lineage>
</organism>
<dbReference type="AlphaFoldDB" id="A0A2K8P672"/>
<protein>
    <submittedName>
        <fullName evidence="2">Uncharacterized protein</fullName>
    </submittedName>
</protein>
<keyword evidence="1" id="KW-0812">Transmembrane</keyword>
<keyword evidence="1" id="KW-1133">Transmembrane helix</keyword>
<sequence length="54" mass="5880">MPVLGFIVFTVGVVGIMVGSKLERGWDMWSRQQRIVCSLSFVLVIAGLATSRPA</sequence>
<keyword evidence="1" id="KW-0472">Membrane</keyword>